<sequence>MALITGHFTLVNDRHHRIPQYRYIREPHEKSTAKTSPPIIIDTISTTYPSEGVSIAELVCTDIFDLTRFIAGGNDLVMRRSGPNPINFRICWPGYHPSPPFVVEVASGNGQWEITRAELAKDIAINIVKFLGMLRQDAMIQGADPRYSLYGLPSDAEERLRIVCLRNISGRDWQADIDFCPF</sequence>
<dbReference type="RefSeq" id="XP_001832981.2">
    <property type="nucleotide sequence ID" value="XM_001832929.2"/>
</dbReference>
<dbReference type="GeneID" id="6009472"/>
<dbReference type="Proteomes" id="UP000001861">
    <property type="component" value="Unassembled WGS sequence"/>
</dbReference>
<reference evidence="1 2" key="1">
    <citation type="journal article" date="2010" name="Proc. Natl. Acad. Sci. U.S.A.">
        <title>Insights into evolution of multicellular fungi from the assembled chromosomes of the mushroom Coprinopsis cinerea (Coprinus cinereus).</title>
        <authorList>
            <person name="Stajich J.E."/>
            <person name="Wilke S.K."/>
            <person name="Ahren D."/>
            <person name="Au C.H."/>
            <person name="Birren B.W."/>
            <person name="Borodovsky M."/>
            <person name="Burns C."/>
            <person name="Canback B."/>
            <person name="Casselton L.A."/>
            <person name="Cheng C.K."/>
            <person name="Deng J."/>
            <person name="Dietrich F.S."/>
            <person name="Fargo D.C."/>
            <person name="Farman M.L."/>
            <person name="Gathman A.C."/>
            <person name="Goldberg J."/>
            <person name="Guigo R."/>
            <person name="Hoegger P.J."/>
            <person name="Hooker J.B."/>
            <person name="Huggins A."/>
            <person name="James T.Y."/>
            <person name="Kamada T."/>
            <person name="Kilaru S."/>
            <person name="Kodira C."/>
            <person name="Kues U."/>
            <person name="Kupfer D."/>
            <person name="Kwan H.S."/>
            <person name="Lomsadze A."/>
            <person name="Li W."/>
            <person name="Lilly W.W."/>
            <person name="Ma L.J."/>
            <person name="Mackey A.J."/>
            <person name="Manning G."/>
            <person name="Martin F."/>
            <person name="Muraguchi H."/>
            <person name="Natvig D.O."/>
            <person name="Palmerini H."/>
            <person name="Ramesh M.A."/>
            <person name="Rehmeyer C.J."/>
            <person name="Roe B.A."/>
            <person name="Shenoy N."/>
            <person name="Stanke M."/>
            <person name="Ter-Hovhannisyan V."/>
            <person name="Tunlid A."/>
            <person name="Velagapudi R."/>
            <person name="Vision T.J."/>
            <person name="Zeng Q."/>
            <person name="Zolan M.E."/>
            <person name="Pukkila P.J."/>
        </authorList>
    </citation>
    <scope>NUCLEOTIDE SEQUENCE [LARGE SCALE GENOMIC DNA]</scope>
    <source>
        <strain evidence="2">Okayama-7 / 130 / ATCC MYA-4618 / FGSC 9003</strain>
    </source>
</reference>
<keyword evidence="2" id="KW-1185">Reference proteome</keyword>
<accession>A8NEB8</accession>
<proteinExistence type="predicted"/>
<evidence type="ECO:0000313" key="1">
    <source>
        <dbReference type="EMBL" id="EAU88670.2"/>
    </source>
</evidence>
<dbReference type="AlphaFoldDB" id="A8NEB8"/>
<protein>
    <submittedName>
        <fullName evidence="1">Uncharacterized protein</fullName>
    </submittedName>
</protein>
<dbReference type="VEuPathDB" id="FungiDB:CC1G_01043"/>
<comment type="caution">
    <text evidence="1">The sequence shown here is derived from an EMBL/GenBank/DDBJ whole genome shotgun (WGS) entry which is preliminary data.</text>
</comment>
<gene>
    <name evidence="1" type="ORF">CC1G_01043</name>
</gene>
<dbReference type="InParanoid" id="A8NEB8"/>
<name>A8NEB8_COPC7</name>
<dbReference type="EMBL" id="AACS02000002">
    <property type="protein sequence ID" value="EAU88670.2"/>
    <property type="molecule type" value="Genomic_DNA"/>
</dbReference>
<dbReference type="KEGG" id="cci:CC1G_01043"/>
<dbReference type="HOGENOM" id="CLU_1481913_0_0_1"/>
<organism evidence="1 2">
    <name type="scientific">Coprinopsis cinerea (strain Okayama-7 / 130 / ATCC MYA-4618 / FGSC 9003)</name>
    <name type="common">Inky cap fungus</name>
    <name type="synonym">Hormographiella aspergillata</name>
    <dbReference type="NCBI Taxonomy" id="240176"/>
    <lineage>
        <taxon>Eukaryota</taxon>
        <taxon>Fungi</taxon>
        <taxon>Dikarya</taxon>
        <taxon>Basidiomycota</taxon>
        <taxon>Agaricomycotina</taxon>
        <taxon>Agaricomycetes</taxon>
        <taxon>Agaricomycetidae</taxon>
        <taxon>Agaricales</taxon>
        <taxon>Agaricineae</taxon>
        <taxon>Psathyrellaceae</taxon>
        <taxon>Coprinopsis</taxon>
    </lineage>
</organism>
<evidence type="ECO:0000313" key="2">
    <source>
        <dbReference type="Proteomes" id="UP000001861"/>
    </source>
</evidence>